<evidence type="ECO:0000313" key="5">
    <source>
        <dbReference type="Proteomes" id="UP000826616"/>
    </source>
</evidence>
<gene>
    <name evidence="2" type="ORF">K3F53_14285</name>
    <name evidence="3" type="ORF">SAMN04489735_100685</name>
</gene>
<dbReference type="AlphaFoldDB" id="A0A1G7YDW8"/>
<dbReference type="GeneID" id="97142545"/>
<dbReference type="OrthoDB" id="9930514at2"/>
<dbReference type="SUPFAM" id="SSF47336">
    <property type="entry name" value="ACP-like"/>
    <property type="match status" value="1"/>
</dbReference>
<dbReference type="InterPro" id="IPR009081">
    <property type="entry name" value="PP-bd_ACP"/>
</dbReference>
<dbReference type="Proteomes" id="UP000826616">
    <property type="component" value="Chromosome"/>
</dbReference>
<keyword evidence="3" id="KW-0436">Ligase</keyword>
<evidence type="ECO:0000313" key="3">
    <source>
        <dbReference type="EMBL" id="SDG94519.1"/>
    </source>
</evidence>
<dbReference type="EMBL" id="FNDE01000006">
    <property type="protein sequence ID" value="SDG94519.1"/>
    <property type="molecule type" value="Genomic_DNA"/>
</dbReference>
<reference evidence="3 4" key="1">
    <citation type="submission" date="2016-10" db="EMBL/GenBank/DDBJ databases">
        <authorList>
            <person name="de Groot N.N."/>
        </authorList>
    </citation>
    <scope>NUCLEOTIDE SEQUENCE [LARGE SCALE GENOMIC DNA]</scope>
    <source>
        <strain evidence="3 4">L 420-91</strain>
    </source>
</reference>
<protein>
    <submittedName>
        <fullName evidence="2">Acyl carrier protein</fullName>
    </submittedName>
    <submittedName>
        <fullName evidence="3">D-alanine--poly(Phosphoribitol) ligase subunit 2</fullName>
    </submittedName>
</protein>
<proteinExistence type="predicted"/>
<dbReference type="Proteomes" id="UP000198956">
    <property type="component" value="Unassembled WGS sequence"/>
</dbReference>
<feature type="domain" description="Carrier" evidence="1">
    <location>
        <begin position="1"/>
        <end position="75"/>
    </location>
</feature>
<dbReference type="GO" id="GO:0016874">
    <property type="term" value="F:ligase activity"/>
    <property type="evidence" value="ECO:0007669"/>
    <property type="project" value="UniProtKB-KW"/>
</dbReference>
<sequence length="87" mass="10191">MIQDKICKILQDLLKIEEPIAECEDLTNIGLDSMVAINLIVALEQEFDLEFRDEDLLLENFRTLEKIGTLINERQLEQVVYTEESEY</sequence>
<evidence type="ECO:0000313" key="2">
    <source>
        <dbReference type="EMBL" id="QYY42025.1"/>
    </source>
</evidence>
<name>A0A1G7YDW8_ANETH</name>
<dbReference type="EMBL" id="CP080764">
    <property type="protein sequence ID" value="QYY42025.1"/>
    <property type="molecule type" value="Genomic_DNA"/>
</dbReference>
<dbReference type="RefSeq" id="WP_057897976.1">
    <property type="nucleotide sequence ID" value="NZ_CP080764.1"/>
</dbReference>
<accession>A0A1G7YDW8</accession>
<evidence type="ECO:0000313" key="4">
    <source>
        <dbReference type="Proteomes" id="UP000198956"/>
    </source>
</evidence>
<dbReference type="Pfam" id="PF00550">
    <property type="entry name" value="PP-binding"/>
    <property type="match status" value="1"/>
</dbReference>
<dbReference type="InterPro" id="IPR036736">
    <property type="entry name" value="ACP-like_sf"/>
</dbReference>
<evidence type="ECO:0000259" key="1">
    <source>
        <dbReference type="PROSITE" id="PS50075"/>
    </source>
</evidence>
<organism evidence="3 4">
    <name type="scientific">Aneurinibacillus thermoaerophilus</name>
    <dbReference type="NCBI Taxonomy" id="143495"/>
    <lineage>
        <taxon>Bacteria</taxon>
        <taxon>Bacillati</taxon>
        <taxon>Bacillota</taxon>
        <taxon>Bacilli</taxon>
        <taxon>Bacillales</taxon>
        <taxon>Paenibacillaceae</taxon>
        <taxon>Aneurinibacillus group</taxon>
        <taxon>Aneurinibacillus</taxon>
    </lineage>
</organism>
<dbReference type="PROSITE" id="PS50075">
    <property type="entry name" value="CARRIER"/>
    <property type="match status" value="1"/>
</dbReference>
<dbReference type="Gene3D" id="1.10.1200.10">
    <property type="entry name" value="ACP-like"/>
    <property type="match status" value="1"/>
</dbReference>
<keyword evidence="5" id="KW-1185">Reference proteome</keyword>
<reference evidence="2 5" key="2">
    <citation type="submission" date="2021-08" db="EMBL/GenBank/DDBJ databases">
        <title>Complete genome sequence of the strain Aneurinibacillus thermoaerophilus CCM 8960.</title>
        <authorList>
            <person name="Musilova J."/>
            <person name="Kourilova X."/>
            <person name="Pernicova I."/>
            <person name="Bezdicek M."/>
            <person name="Lengerova M."/>
            <person name="Obruca S."/>
            <person name="Sedlar K."/>
        </authorList>
    </citation>
    <scope>NUCLEOTIDE SEQUENCE [LARGE SCALE GENOMIC DNA]</scope>
    <source>
        <strain evidence="2 5">CCM 8960</strain>
    </source>
</reference>